<accession>C8XCW9</accession>
<dbReference type="InParanoid" id="C8XCW9"/>
<dbReference type="eggNOG" id="COG0537">
    <property type="taxonomic scope" value="Bacteria"/>
</dbReference>
<dbReference type="SUPFAM" id="SSF54197">
    <property type="entry name" value="HIT-like"/>
    <property type="match status" value="1"/>
</dbReference>
<dbReference type="AlphaFoldDB" id="C8XCW9"/>
<dbReference type="KEGG" id="nml:Namu_3241"/>
<organism evidence="1 2">
    <name type="scientific">Nakamurella multipartita (strain ATCC 700099 / DSM 44233 / CIP 104796 / JCM 9543 / NBRC 105858 / Y-104)</name>
    <name type="common">Microsphaera multipartita</name>
    <dbReference type="NCBI Taxonomy" id="479431"/>
    <lineage>
        <taxon>Bacteria</taxon>
        <taxon>Bacillati</taxon>
        <taxon>Actinomycetota</taxon>
        <taxon>Actinomycetes</taxon>
        <taxon>Nakamurellales</taxon>
        <taxon>Nakamurellaceae</taxon>
        <taxon>Nakamurella</taxon>
    </lineage>
</organism>
<dbReference type="Proteomes" id="UP000002218">
    <property type="component" value="Chromosome"/>
</dbReference>
<reference evidence="1 2" key="2">
    <citation type="journal article" date="2010" name="Stand. Genomic Sci.">
        <title>Complete genome sequence of Nakamurella multipartita type strain (Y-104).</title>
        <authorList>
            <person name="Tice H."/>
            <person name="Mayilraj S."/>
            <person name="Sims D."/>
            <person name="Lapidus A."/>
            <person name="Nolan M."/>
            <person name="Lucas S."/>
            <person name="Glavina Del Rio T."/>
            <person name="Copeland A."/>
            <person name="Cheng J.F."/>
            <person name="Meincke L."/>
            <person name="Bruce D."/>
            <person name="Goodwin L."/>
            <person name="Pitluck S."/>
            <person name="Ivanova N."/>
            <person name="Mavromatis K."/>
            <person name="Ovchinnikova G."/>
            <person name="Pati A."/>
            <person name="Chen A."/>
            <person name="Palaniappan K."/>
            <person name="Land M."/>
            <person name="Hauser L."/>
            <person name="Chang Y.J."/>
            <person name="Jeffries C.D."/>
            <person name="Detter J.C."/>
            <person name="Brettin T."/>
            <person name="Rohde M."/>
            <person name="Goker M."/>
            <person name="Bristow J."/>
            <person name="Eisen J.A."/>
            <person name="Markowitz V."/>
            <person name="Hugenholtz P."/>
            <person name="Kyrpides N.C."/>
            <person name="Klenk H.P."/>
            <person name="Chen F."/>
        </authorList>
    </citation>
    <scope>NUCLEOTIDE SEQUENCE [LARGE SCALE GENOMIC DNA]</scope>
    <source>
        <strain evidence="2">ATCC 700099 / DSM 44233 / CIP 104796 / JCM 9543 / NBRC 105858 / Y-104</strain>
    </source>
</reference>
<name>C8XCW9_NAKMY</name>
<reference evidence="2" key="1">
    <citation type="submission" date="2009-09" db="EMBL/GenBank/DDBJ databases">
        <title>The complete genome of Nakamurella multipartita DSM 44233.</title>
        <authorList>
            <consortium name="US DOE Joint Genome Institute (JGI-PGF)"/>
            <person name="Lucas S."/>
            <person name="Copeland A."/>
            <person name="Lapidus A."/>
            <person name="Glavina del Rio T."/>
            <person name="Dalin E."/>
            <person name="Tice H."/>
            <person name="Bruce D."/>
            <person name="Goodwin L."/>
            <person name="Pitluck S."/>
            <person name="Kyrpides N."/>
            <person name="Mavromatis K."/>
            <person name="Ivanova N."/>
            <person name="Ovchinnikova G."/>
            <person name="Sims D."/>
            <person name="Meincke L."/>
            <person name="Brettin T."/>
            <person name="Detter J.C."/>
            <person name="Han C."/>
            <person name="Larimer F."/>
            <person name="Land M."/>
            <person name="Hauser L."/>
            <person name="Markowitz V."/>
            <person name="Cheng J.-F."/>
            <person name="Hugenholtz P."/>
            <person name="Woyke T."/>
            <person name="Wu D."/>
            <person name="Klenk H.-P."/>
            <person name="Eisen J.A."/>
        </authorList>
    </citation>
    <scope>NUCLEOTIDE SEQUENCE [LARGE SCALE GENOMIC DNA]</scope>
    <source>
        <strain evidence="2">ATCC 700099 / DSM 44233 / CIP 104796 / JCM 9543 / NBRC 105858 / Y-104</strain>
    </source>
</reference>
<dbReference type="Gene3D" id="3.30.428.10">
    <property type="entry name" value="HIT-like"/>
    <property type="match status" value="1"/>
</dbReference>
<dbReference type="OrthoDB" id="9784774at2"/>
<dbReference type="HOGENOM" id="CLU_1804112_0_0_11"/>
<dbReference type="InterPro" id="IPR036265">
    <property type="entry name" value="HIT-like_sf"/>
</dbReference>
<evidence type="ECO:0008006" key="3">
    <source>
        <dbReference type="Google" id="ProtNLM"/>
    </source>
</evidence>
<evidence type="ECO:0000313" key="1">
    <source>
        <dbReference type="EMBL" id="ACV79572.1"/>
    </source>
</evidence>
<sequence length="143" mass="15227">MPDRDPDCLLCRPDDADRFFGRTRVWTDGTWRLSVVGRGPVVGFAHLEPVRHIPFVTDLDGAEAATFGSVLARVTRALRAAAGADLVYAAVFGDRVAHFHVNLAPHRSGDALAGGPAMLVPGAADAPAAEHQEFLTALGHHLD</sequence>
<dbReference type="STRING" id="479431.Namu_3241"/>
<proteinExistence type="predicted"/>
<dbReference type="EMBL" id="CP001737">
    <property type="protein sequence ID" value="ACV79572.1"/>
    <property type="molecule type" value="Genomic_DNA"/>
</dbReference>
<gene>
    <name evidence="1" type="ordered locus">Namu_3241</name>
</gene>
<dbReference type="RefSeq" id="WP_015748439.1">
    <property type="nucleotide sequence ID" value="NC_013235.1"/>
</dbReference>
<keyword evidence="2" id="KW-1185">Reference proteome</keyword>
<evidence type="ECO:0000313" key="2">
    <source>
        <dbReference type="Proteomes" id="UP000002218"/>
    </source>
</evidence>
<protein>
    <recommendedName>
        <fullName evidence="3">Histidine triad (HIT) protein</fullName>
    </recommendedName>
</protein>